<organism evidence="5 6">
    <name type="scientific">Lysobacter korlensis</name>
    <dbReference type="NCBI Taxonomy" id="553636"/>
    <lineage>
        <taxon>Bacteria</taxon>
        <taxon>Pseudomonadati</taxon>
        <taxon>Pseudomonadota</taxon>
        <taxon>Gammaproteobacteria</taxon>
        <taxon>Lysobacterales</taxon>
        <taxon>Lysobacteraceae</taxon>
        <taxon>Lysobacter</taxon>
    </lineage>
</organism>
<dbReference type="Proteomes" id="UP001589896">
    <property type="component" value="Unassembled WGS sequence"/>
</dbReference>
<dbReference type="Gene3D" id="3.30.450.90">
    <property type="match status" value="1"/>
</dbReference>
<dbReference type="PANTHER" id="PTHR30258:SF2">
    <property type="entry name" value="COMG OPERON PROTEIN 1"/>
    <property type="match status" value="1"/>
</dbReference>
<comment type="caution">
    <text evidence="5">The sequence shown here is derived from an EMBL/GenBank/DDBJ whole genome shotgun (WGS) entry which is preliminary data.</text>
</comment>
<evidence type="ECO:0000256" key="3">
    <source>
        <dbReference type="ARBA" id="ARBA00022840"/>
    </source>
</evidence>
<evidence type="ECO:0000256" key="1">
    <source>
        <dbReference type="ARBA" id="ARBA00006611"/>
    </source>
</evidence>
<evidence type="ECO:0000313" key="5">
    <source>
        <dbReference type="EMBL" id="MFC0682734.1"/>
    </source>
</evidence>
<evidence type="ECO:0000259" key="4">
    <source>
        <dbReference type="PROSITE" id="PS00662"/>
    </source>
</evidence>
<dbReference type="RefSeq" id="WP_386677030.1">
    <property type="nucleotide sequence ID" value="NZ_JBHLTG010000017.1"/>
</dbReference>
<dbReference type="Pfam" id="PF00437">
    <property type="entry name" value="T2SSE"/>
    <property type="match status" value="1"/>
</dbReference>
<dbReference type="InterPro" id="IPR001482">
    <property type="entry name" value="T2SS/T4SS_dom"/>
</dbReference>
<dbReference type="InterPro" id="IPR007831">
    <property type="entry name" value="T2SS_GspE_N"/>
</dbReference>
<dbReference type="InterPro" id="IPR037257">
    <property type="entry name" value="T2SS_E_N_sf"/>
</dbReference>
<comment type="similarity">
    <text evidence="1">Belongs to the GSP E family.</text>
</comment>
<dbReference type="Pfam" id="PF05157">
    <property type="entry name" value="MshEN"/>
    <property type="match status" value="1"/>
</dbReference>
<name>A0ABV6S1M0_9GAMM</name>
<dbReference type="SUPFAM" id="SSF160246">
    <property type="entry name" value="EspE N-terminal domain-like"/>
    <property type="match status" value="1"/>
</dbReference>
<reference evidence="5 6" key="1">
    <citation type="submission" date="2024-09" db="EMBL/GenBank/DDBJ databases">
        <authorList>
            <person name="Sun Q."/>
            <person name="Mori K."/>
        </authorList>
    </citation>
    <scope>NUCLEOTIDE SEQUENCE [LARGE SCALE GENOMIC DNA]</scope>
    <source>
        <strain evidence="5 6">KCTC 23076</strain>
    </source>
</reference>
<dbReference type="SUPFAM" id="SSF52540">
    <property type="entry name" value="P-loop containing nucleoside triphosphate hydrolases"/>
    <property type="match status" value="1"/>
</dbReference>
<evidence type="ECO:0000313" key="6">
    <source>
        <dbReference type="Proteomes" id="UP001589896"/>
    </source>
</evidence>
<accession>A0ABV6S1M0</accession>
<keyword evidence="3" id="KW-0067">ATP-binding</keyword>
<evidence type="ECO:0000256" key="2">
    <source>
        <dbReference type="ARBA" id="ARBA00022741"/>
    </source>
</evidence>
<keyword evidence="6" id="KW-1185">Reference proteome</keyword>
<dbReference type="CDD" id="cd01129">
    <property type="entry name" value="PulE-GspE-like"/>
    <property type="match status" value="1"/>
</dbReference>
<dbReference type="InterPro" id="IPR027417">
    <property type="entry name" value="P-loop_NTPase"/>
</dbReference>
<dbReference type="Gene3D" id="3.40.50.300">
    <property type="entry name" value="P-loop containing nucleotide triphosphate hydrolases"/>
    <property type="match status" value="1"/>
</dbReference>
<keyword evidence="2" id="KW-0547">Nucleotide-binding</keyword>
<dbReference type="Gene3D" id="3.30.300.160">
    <property type="entry name" value="Type II secretion system, protein E, N-terminal domain"/>
    <property type="match status" value="1"/>
</dbReference>
<protein>
    <submittedName>
        <fullName evidence="5">GspE/PulE family protein</fullName>
    </submittedName>
</protein>
<sequence length="564" mass="61929">MSGKPRLGDLLVDRGLISADQLKIALLEQRRQGKQLGETLVSIGFLTEDTLREALSEKLGNDSINLSGILVDGHALALVPKDLARRHTLFPVSYEVATGELVIAVSDTQNIIAIDQVRAHLGSRATPVWRLAATGEIQRAIETYYGHTLSIDGILNEIETGQADAAQLSAENAGEYSHPVVRLVDALLTDGVLIGASDLHFEPEPQFLRIRYRVDGVMRQVRALHRRYWPAMLVRLKILAGMNIAENRAPQDGRISTTLAGREIDFRAAAHPTAHGENFVLRVLDRKRGIVHLDKIGLSSDQLDTIKLMLARPEGMFLVTGPTGSGKTTTLYSILNYRNSEQVNIMTLEDPVEYTMPVIRQSAVGAGTKMNFAEGVRSLMRQDPDIILVGEVRDRETAEMAFRAAMTGHQVFSTLHSNSALRAIPRLFDLGVPPEVMSGNLIGIVAQRLIRRLCAACCQERAADPLETQLLGLEPDQPVKHAVGCEVCSFSGYRGRVAIVEVIRFDDVLDELMARRASLREFEAAALASGFRSLAHDGLRYAREGVTTLEEVSRVVDITSLVSL</sequence>
<gene>
    <name evidence="5" type="ORF">ACFFGH_33300</name>
</gene>
<dbReference type="PANTHER" id="PTHR30258">
    <property type="entry name" value="TYPE II SECRETION SYSTEM PROTEIN GSPE-RELATED"/>
    <property type="match status" value="1"/>
</dbReference>
<dbReference type="PROSITE" id="PS00662">
    <property type="entry name" value="T2SP_E"/>
    <property type="match status" value="1"/>
</dbReference>
<dbReference type="EMBL" id="JBHLTG010000017">
    <property type="protein sequence ID" value="MFC0682734.1"/>
    <property type="molecule type" value="Genomic_DNA"/>
</dbReference>
<feature type="domain" description="Bacterial type II secretion system protein E" evidence="4">
    <location>
        <begin position="380"/>
        <end position="394"/>
    </location>
</feature>
<proteinExistence type="inferred from homology"/>